<sequence length="345" mass="39519">MGSSIISAISNLIREYVNILERALTFEPRGGEQVSPRIKLAESVAQQVSILANMSTLSKFLFIMVKSVYSSNVDGEKDSHEVEENSDVDQHQELEGFMLFLEESSQKLRTVFCQQLIARVSATYHSHEIFSAIQHSDQFDDNKVQYTMPSDIFQVLFLELRKIERIDEENMFELNWLIGLLRELMESMFTWISNNTQIYATQETNQFVMDVQFLVEIGMHGGYFSNDPLLLLTLMKSTFNSAGLDPFKDADNDGWAIDVATKTIQKLLEIEKRTSMQPKESVVNNEEEESHEIQSNQSAYLSEQDDDFSSSENNNNNNNNIDALDSKEDEVEKDELEVAIYEEGH</sequence>
<proteinExistence type="predicted"/>
<evidence type="ECO:0000313" key="3">
    <source>
        <dbReference type="EMBL" id="MED6207403.1"/>
    </source>
</evidence>
<dbReference type="PANTHER" id="PTHR21426">
    <property type="entry name" value="EXOCYST COMPLEX COMPONENT 8"/>
    <property type="match status" value="1"/>
</dbReference>
<reference evidence="3 4" key="1">
    <citation type="journal article" date="2023" name="Plants (Basel)">
        <title>Bridging the Gap: Combining Genomics and Transcriptomics Approaches to Understand Stylosanthes scabra, an Orphan Legume from the Brazilian Caatinga.</title>
        <authorList>
            <person name="Ferreira-Neto J.R.C."/>
            <person name="da Silva M.D."/>
            <person name="Binneck E."/>
            <person name="de Melo N.F."/>
            <person name="da Silva R.H."/>
            <person name="de Melo A.L.T.M."/>
            <person name="Pandolfi V."/>
            <person name="Bustamante F.O."/>
            <person name="Brasileiro-Vidal A.C."/>
            <person name="Benko-Iseppon A.M."/>
        </authorList>
    </citation>
    <scope>NUCLEOTIDE SEQUENCE [LARGE SCALE GENOMIC DNA]</scope>
    <source>
        <tissue evidence="3">Leaves</tissue>
    </source>
</reference>
<evidence type="ECO:0000256" key="1">
    <source>
        <dbReference type="ARBA" id="ARBA00022448"/>
    </source>
</evidence>
<evidence type="ECO:0000313" key="4">
    <source>
        <dbReference type="Proteomes" id="UP001341840"/>
    </source>
</evidence>
<dbReference type="EMBL" id="JASCZI010241825">
    <property type="protein sequence ID" value="MED6207403.1"/>
    <property type="molecule type" value="Genomic_DNA"/>
</dbReference>
<organism evidence="3 4">
    <name type="scientific">Stylosanthes scabra</name>
    <dbReference type="NCBI Taxonomy" id="79078"/>
    <lineage>
        <taxon>Eukaryota</taxon>
        <taxon>Viridiplantae</taxon>
        <taxon>Streptophyta</taxon>
        <taxon>Embryophyta</taxon>
        <taxon>Tracheophyta</taxon>
        <taxon>Spermatophyta</taxon>
        <taxon>Magnoliopsida</taxon>
        <taxon>eudicotyledons</taxon>
        <taxon>Gunneridae</taxon>
        <taxon>Pentapetalae</taxon>
        <taxon>rosids</taxon>
        <taxon>fabids</taxon>
        <taxon>Fabales</taxon>
        <taxon>Fabaceae</taxon>
        <taxon>Papilionoideae</taxon>
        <taxon>50 kb inversion clade</taxon>
        <taxon>dalbergioids sensu lato</taxon>
        <taxon>Dalbergieae</taxon>
        <taxon>Pterocarpus clade</taxon>
        <taxon>Stylosanthes</taxon>
    </lineage>
</organism>
<dbReference type="Proteomes" id="UP001341840">
    <property type="component" value="Unassembled WGS sequence"/>
</dbReference>
<dbReference type="InterPro" id="IPR033961">
    <property type="entry name" value="Exo84"/>
</dbReference>
<feature type="compositionally biased region" description="Acidic residues" evidence="2">
    <location>
        <begin position="327"/>
        <end position="337"/>
    </location>
</feature>
<evidence type="ECO:0000256" key="2">
    <source>
        <dbReference type="SAM" id="MobiDB-lite"/>
    </source>
</evidence>
<keyword evidence="4" id="KW-1185">Reference proteome</keyword>
<accession>A0ABU6YDT4</accession>
<feature type="region of interest" description="Disordered" evidence="2">
    <location>
        <begin position="276"/>
        <end position="345"/>
    </location>
</feature>
<gene>
    <name evidence="3" type="ORF">PIB30_035504</name>
</gene>
<dbReference type="PANTHER" id="PTHR21426:SF13">
    <property type="entry name" value="OS08G0566700 PROTEIN"/>
    <property type="match status" value="1"/>
</dbReference>
<protein>
    <submittedName>
        <fullName evidence="3">Uncharacterized protein</fullName>
    </submittedName>
</protein>
<comment type="caution">
    <text evidence="3">The sequence shown here is derived from an EMBL/GenBank/DDBJ whole genome shotgun (WGS) entry which is preliminary data.</text>
</comment>
<name>A0ABU6YDT4_9FABA</name>
<keyword evidence="1" id="KW-0813">Transport</keyword>